<dbReference type="EMBL" id="JACHHZ010000006">
    <property type="protein sequence ID" value="MBB6096127.1"/>
    <property type="molecule type" value="Genomic_DNA"/>
</dbReference>
<evidence type="ECO:0000313" key="2">
    <source>
        <dbReference type="EMBL" id="MBB6096127.1"/>
    </source>
</evidence>
<dbReference type="GO" id="GO:0016491">
    <property type="term" value="F:oxidoreductase activity"/>
    <property type="evidence" value="ECO:0007669"/>
    <property type="project" value="InterPro"/>
</dbReference>
<dbReference type="RefSeq" id="WP_184335498.1">
    <property type="nucleotide sequence ID" value="NZ_JACHHZ010000006.1"/>
</dbReference>
<dbReference type="InterPro" id="IPR006311">
    <property type="entry name" value="TAT_signal"/>
</dbReference>
<dbReference type="Pfam" id="PF02738">
    <property type="entry name" value="MoCoBD_1"/>
    <property type="match status" value="1"/>
</dbReference>
<dbReference type="PANTHER" id="PTHR47495:SF1">
    <property type="entry name" value="BLL3820 PROTEIN"/>
    <property type="match status" value="1"/>
</dbReference>
<keyword evidence="3" id="KW-1185">Reference proteome</keyword>
<sequence length="740" mass="79921">MQRREFLKLSAMAGGGIIVSGSMPAALARDVAGSVVPASDPVALSYFLEIHPDDRVRFLSIKHEMGQGVATSLAMIMAEELGVDFRRVTVEFPNTGQTRYALSGTGGSTTVKDMYLPIRRAAALARQALIDTAAAQWSVEASICAVADGTVRNTTSGKVLRFGELARLAADRLSSLPATYNDAEFAKLEAPLKDAKTFKLIGTPVTNIFAPAIVSGQHRYAMDVKVDGMKYAAIARCPVFRGKLAGFDATRALQVPGVIKVVPVEGFLSPYGKLEGATGFTIKDGVAVIANSTWAAMRGRDALEVRWNGGANEKFSSKSWMEHVQEKFKQPPGDPLRSTGDKNALAGAGRSLDATYVFPYQAHLCMEPMNCVAHHRGDRCEVWVGSQAPQGIVARASQMFGIEARSITVNALPSGGGFGRRFYPDVALEALKVSLAAGNIPVKVVWSREDDIRNDGFHAFYYADYRARLDDKGSIAAWGHREGRTFWGDPANEMPWMAYDIPNTRYDFISLHADSIVQSAAWRSVVANNWAFGQEGFIDELAVAAGVDPYRFRAKLLESGDEVDVGHSNKLSRVRLRRVLDLAADKSGWGRGKKGKGRGQGIAVFPYMHGNSYAALVVDVLVADGRIRVERAVAAVDVGRVINPSGLRQQIEGGIVWGLTAALYGGIDIQNGRVMNGNFNDTPVVRMNECPRIEVHFIENPGDAPHGSGELSPPLVAPALANAIFAATGKRLRQLPFSLA</sequence>
<dbReference type="SMART" id="SM01008">
    <property type="entry name" value="Ald_Xan_dh_C"/>
    <property type="match status" value="1"/>
</dbReference>
<name>A0A841HS63_9GAMM</name>
<reference evidence="2 3" key="1">
    <citation type="submission" date="2020-08" db="EMBL/GenBank/DDBJ databases">
        <title>Genomic Encyclopedia of Type Strains, Phase IV (KMG-IV): sequencing the most valuable type-strain genomes for metagenomic binning, comparative biology and taxonomic classification.</title>
        <authorList>
            <person name="Goeker M."/>
        </authorList>
    </citation>
    <scope>NUCLEOTIDE SEQUENCE [LARGE SCALE GENOMIC DNA]</scope>
    <source>
        <strain evidence="2 3">DSM 26723</strain>
    </source>
</reference>
<dbReference type="InterPro" id="IPR037165">
    <property type="entry name" value="AldOxase/xan_DH_Mopterin-bd_sf"/>
</dbReference>
<dbReference type="InterPro" id="IPR008274">
    <property type="entry name" value="AldOxase/xan_DH_MoCoBD1"/>
</dbReference>
<evidence type="ECO:0000313" key="3">
    <source>
        <dbReference type="Proteomes" id="UP000588068"/>
    </source>
</evidence>
<feature type="domain" description="Aldehyde oxidase/xanthine dehydrogenase a/b hammerhead" evidence="1">
    <location>
        <begin position="215"/>
        <end position="311"/>
    </location>
</feature>
<comment type="caution">
    <text evidence="2">The sequence shown here is derived from an EMBL/GenBank/DDBJ whole genome shotgun (WGS) entry which is preliminary data.</text>
</comment>
<dbReference type="Proteomes" id="UP000588068">
    <property type="component" value="Unassembled WGS sequence"/>
</dbReference>
<dbReference type="InterPro" id="IPR052516">
    <property type="entry name" value="N-heterocyclic_Hydroxylase"/>
</dbReference>
<accession>A0A841HS63</accession>
<dbReference type="PROSITE" id="PS51318">
    <property type="entry name" value="TAT"/>
    <property type="match status" value="1"/>
</dbReference>
<evidence type="ECO:0000259" key="1">
    <source>
        <dbReference type="SMART" id="SM01008"/>
    </source>
</evidence>
<dbReference type="Gene3D" id="3.30.365.10">
    <property type="entry name" value="Aldehyde oxidase/xanthine dehydrogenase, molybdopterin binding domain"/>
    <property type="match status" value="4"/>
</dbReference>
<dbReference type="AlphaFoldDB" id="A0A841HS63"/>
<dbReference type="InterPro" id="IPR012368">
    <property type="entry name" value="OxRdtase_Mopterin-bd_su_IorB"/>
</dbReference>
<gene>
    <name evidence="2" type="ORF">HNQ60_005018</name>
</gene>
<dbReference type="SUPFAM" id="SSF56003">
    <property type="entry name" value="Molybdenum cofactor-binding domain"/>
    <property type="match status" value="2"/>
</dbReference>
<dbReference type="PANTHER" id="PTHR47495">
    <property type="entry name" value="ALDEHYDE DEHYDROGENASE"/>
    <property type="match status" value="1"/>
</dbReference>
<dbReference type="Pfam" id="PF20256">
    <property type="entry name" value="MoCoBD_2"/>
    <property type="match status" value="2"/>
</dbReference>
<protein>
    <submittedName>
        <fullName evidence="2">CO/xanthine dehydrogenase Mo-binding subunit</fullName>
    </submittedName>
</protein>
<dbReference type="InterPro" id="IPR000674">
    <property type="entry name" value="Ald_Oxase/Xan_DH_a/b"/>
</dbReference>
<proteinExistence type="predicted"/>
<dbReference type="PIRSF" id="PIRSF036389">
    <property type="entry name" value="IOR_B"/>
    <property type="match status" value="1"/>
</dbReference>
<dbReference type="InterPro" id="IPR046867">
    <property type="entry name" value="AldOxase/xan_DH_MoCoBD2"/>
</dbReference>
<organism evidence="2 3">
    <name type="scientific">Povalibacter uvarum</name>
    <dbReference type="NCBI Taxonomy" id="732238"/>
    <lineage>
        <taxon>Bacteria</taxon>
        <taxon>Pseudomonadati</taxon>
        <taxon>Pseudomonadota</taxon>
        <taxon>Gammaproteobacteria</taxon>
        <taxon>Steroidobacterales</taxon>
        <taxon>Steroidobacteraceae</taxon>
        <taxon>Povalibacter</taxon>
    </lineage>
</organism>
<dbReference type="Gene3D" id="3.90.1170.50">
    <property type="entry name" value="Aldehyde oxidase/xanthine dehydrogenase, a/b hammerhead"/>
    <property type="match status" value="1"/>
</dbReference>